<evidence type="ECO:0000313" key="2">
    <source>
        <dbReference type="Proteomes" id="UP000008063"/>
    </source>
</evidence>
<protein>
    <submittedName>
        <fullName evidence="1">Uncharacterized protein</fullName>
    </submittedName>
</protein>
<name>F8QBA6_SERL3</name>
<dbReference type="Proteomes" id="UP000008063">
    <property type="component" value="Unassembled WGS sequence"/>
</dbReference>
<proteinExistence type="predicted"/>
<keyword evidence="2" id="KW-1185">Reference proteome</keyword>
<sequence length="80" mass="8958">MSRCYGPVPSLSVICEMMCCSVRTFQTCPLNSEHAWLHNEPSTIYRGSQLFDPSAGIHLNYRALADMGFNARNSEVSKTE</sequence>
<evidence type="ECO:0000313" key="1">
    <source>
        <dbReference type="EMBL" id="EGN94492.1"/>
    </source>
</evidence>
<dbReference type="HOGENOM" id="CLU_2591261_0_0_1"/>
<reference evidence="2" key="1">
    <citation type="journal article" date="2011" name="Science">
        <title>The plant cell wall-decomposing machinery underlies the functional diversity of forest fungi.</title>
        <authorList>
            <person name="Eastwood D.C."/>
            <person name="Floudas D."/>
            <person name="Binder M."/>
            <person name="Majcherczyk A."/>
            <person name="Schneider P."/>
            <person name="Aerts A."/>
            <person name="Asiegbu F.O."/>
            <person name="Baker S.E."/>
            <person name="Barry K."/>
            <person name="Bendiksby M."/>
            <person name="Blumentritt M."/>
            <person name="Coutinho P.M."/>
            <person name="Cullen D."/>
            <person name="de Vries R.P."/>
            <person name="Gathman A."/>
            <person name="Goodell B."/>
            <person name="Henrissat B."/>
            <person name="Ihrmark K."/>
            <person name="Kauserud H."/>
            <person name="Kohler A."/>
            <person name="LaButti K."/>
            <person name="Lapidus A."/>
            <person name="Lavin J.L."/>
            <person name="Lee Y.-H."/>
            <person name="Lindquist E."/>
            <person name="Lilly W."/>
            <person name="Lucas S."/>
            <person name="Morin E."/>
            <person name="Murat C."/>
            <person name="Oguiza J.A."/>
            <person name="Park J."/>
            <person name="Pisabarro A.G."/>
            <person name="Riley R."/>
            <person name="Rosling A."/>
            <person name="Salamov A."/>
            <person name="Schmidt O."/>
            <person name="Schmutz J."/>
            <person name="Skrede I."/>
            <person name="Stenlid J."/>
            <person name="Wiebenga A."/>
            <person name="Xie X."/>
            <person name="Kuees U."/>
            <person name="Hibbett D.S."/>
            <person name="Hoffmeister D."/>
            <person name="Hoegberg N."/>
            <person name="Martin F."/>
            <person name="Grigoriev I.V."/>
            <person name="Watkinson S.C."/>
        </authorList>
    </citation>
    <scope>NUCLEOTIDE SEQUENCE [LARGE SCALE GENOMIC DNA]</scope>
    <source>
        <strain evidence="2">strain S7.3</strain>
    </source>
</reference>
<dbReference type="AlphaFoldDB" id="F8QBA6"/>
<dbReference type="EMBL" id="GL945488">
    <property type="protein sequence ID" value="EGN94492.1"/>
    <property type="molecule type" value="Genomic_DNA"/>
</dbReference>
<accession>F8QBA6</accession>
<gene>
    <name evidence="1" type="ORF">SERLA73DRAFT_188420</name>
</gene>
<organism evidence="2">
    <name type="scientific">Serpula lacrymans var. lacrymans (strain S7.3)</name>
    <name type="common">Dry rot fungus</name>
    <dbReference type="NCBI Taxonomy" id="936435"/>
    <lineage>
        <taxon>Eukaryota</taxon>
        <taxon>Fungi</taxon>
        <taxon>Dikarya</taxon>
        <taxon>Basidiomycota</taxon>
        <taxon>Agaricomycotina</taxon>
        <taxon>Agaricomycetes</taxon>
        <taxon>Agaricomycetidae</taxon>
        <taxon>Boletales</taxon>
        <taxon>Coniophorineae</taxon>
        <taxon>Serpulaceae</taxon>
        <taxon>Serpula</taxon>
    </lineage>
</organism>
<dbReference type="InParanoid" id="F8QBA6"/>